<dbReference type="Proteomes" id="UP000001343">
    <property type="component" value="Unassembled WGS sequence"/>
</dbReference>
<reference evidence="1 2" key="1">
    <citation type="journal article" date="2014" name="Int. J. Syst. Evol. Microbiol.">
        <title>Leptospira mayottensis sp. nov., a pathogenic species of the genus Leptospira isolated from humans.</title>
        <authorList>
            <person name="Bourhy P."/>
            <person name="Collet L."/>
            <person name="Brisse S."/>
            <person name="Picardeau M."/>
        </authorList>
    </citation>
    <scope>NUCLEOTIDE SEQUENCE [LARGE SCALE GENOMIC DNA]</scope>
    <source>
        <strain evidence="1 2">200901122</strain>
    </source>
</reference>
<dbReference type="EMBL" id="AKWM02000041">
    <property type="protein sequence ID" value="EKR99949.1"/>
    <property type="molecule type" value="Genomic_DNA"/>
</dbReference>
<dbReference type="AlphaFoldDB" id="A0AA87MM53"/>
<sequence>MGEALNYFYLDQKRSTPLKQISSIDSFGMESSRTDFHKNSKKNISYPHHQRTTFEQQGFNLKFTNRKIIGNRSTIEAKFHRFYNLLKN</sequence>
<protein>
    <submittedName>
        <fullName evidence="1">Uncharacterized protein</fullName>
    </submittedName>
</protein>
<comment type="caution">
    <text evidence="1">The sequence shown here is derived from an EMBL/GenBank/DDBJ whole genome shotgun (WGS) entry which is preliminary data.</text>
</comment>
<gene>
    <name evidence="1" type="ORF">LEP1GSC125_3148</name>
</gene>
<evidence type="ECO:0000313" key="1">
    <source>
        <dbReference type="EMBL" id="EKR99949.1"/>
    </source>
</evidence>
<evidence type="ECO:0000313" key="2">
    <source>
        <dbReference type="Proteomes" id="UP000001343"/>
    </source>
</evidence>
<proteinExistence type="predicted"/>
<name>A0AA87MM53_9LEPT</name>
<accession>A0AA87MM53</accession>
<organism evidence="1 2">
    <name type="scientific">Leptospira mayottensis 200901122</name>
    <dbReference type="NCBI Taxonomy" id="1193010"/>
    <lineage>
        <taxon>Bacteria</taxon>
        <taxon>Pseudomonadati</taxon>
        <taxon>Spirochaetota</taxon>
        <taxon>Spirochaetia</taxon>
        <taxon>Leptospirales</taxon>
        <taxon>Leptospiraceae</taxon>
        <taxon>Leptospira</taxon>
    </lineage>
</organism>